<keyword evidence="6" id="KW-1185">Reference proteome</keyword>
<evidence type="ECO:0000313" key="5">
    <source>
        <dbReference type="EMBL" id="KAG0562011.1"/>
    </source>
</evidence>
<dbReference type="EMBL" id="CM026430">
    <property type="protein sequence ID" value="KAG0562011.1"/>
    <property type="molecule type" value="Genomic_DNA"/>
</dbReference>
<sequence length="410" mass="44734">MLSLGEVHGANMGLSRGGGYRSDYGRDAFGNMEVGGNNVLLQQQLNDLIQNSYLLQQNGLTQCPSLSQTMDGASLLPPGGAGSVSSGFAAQHSLTSMGFSQSDIDRSMLFEDFPPVVDHQSFVSVSNAHASVATFAPVGLATESSYAGLPAMSLQPQISRERWVDATLTSPRELKREGELDQISLQPARKITKLDKSARTMDAKSKRPTEQADHILRERQRRDDMTSKFAVLESLLPNGVKRDRSTIVDDSIEYVKNLHHRIKSLQERKVELNNQSAAGATSNDRRGRKAEVLQQPSHGSPIKKGVATRRPRISEAELSAIHDVLRSCLEKMEVHADLPHQVVIEMVCKPQPRLQSNILLCLENLDLDVMQCSITKIAHRLICVITAKPQAGVNTGTSGIIAALKCALQG</sequence>
<protein>
    <recommendedName>
        <fullName evidence="4">BHLH domain-containing protein</fullName>
    </recommendedName>
</protein>
<dbReference type="InterPro" id="IPR036638">
    <property type="entry name" value="HLH_DNA-bd_sf"/>
</dbReference>
<evidence type="ECO:0000256" key="2">
    <source>
        <dbReference type="ARBA" id="ARBA00023163"/>
    </source>
</evidence>
<feature type="compositionally biased region" description="Polar residues" evidence="3">
    <location>
        <begin position="272"/>
        <end position="282"/>
    </location>
</feature>
<name>A0A8T0GQW0_CERPU</name>
<dbReference type="Pfam" id="PF00010">
    <property type="entry name" value="HLH"/>
    <property type="match status" value="1"/>
</dbReference>
<dbReference type="PROSITE" id="PS50888">
    <property type="entry name" value="BHLH"/>
    <property type="match status" value="1"/>
</dbReference>
<evidence type="ECO:0000259" key="4">
    <source>
        <dbReference type="PROSITE" id="PS50888"/>
    </source>
</evidence>
<evidence type="ECO:0000256" key="3">
    <source>
        <dbReference type="SAM" id="MobiDB-lite"/>
    </source>
</evidence>
<organism evidence="5 6">
    <name type="scientific">Ceratodon purpureus</name>
    <name type="common">Fire moss</name>
    <name type="synonym">Dicranum purpureum</name>
    <dbReference type="NCBI Taxonomy" id="3225"/>
    <lineage>
        <taxon>Eukaryota</taxon>
        <taxon>Viridiplantae</taxon>
        <taxon>Streptophyta</taxon>
        <taxon>Embryophyta</taxon>
        <taxon>Bryophyta</taxon>
        <taxon>Bryophytina</taxon>
        <taxon>Bryopsida</taxon>
        <taxon>Dicranidae</taxon>
        <taxon>Pseudoditrichales</taxon>
        <taxon>Ditrichaceae</taxon>
        <taxon>Ceratodon</taxon>
    </lineage>
</organism>
<keyword evidence="2" id="KW-0804">Transcription</keyword>
<comment type="caution">
    <text evidence="5">The sequence shown here is derived from an EMBL/GenBank/DDBJ whole genome shotgun (WGS) entry which is preliminary data.</text>
</comment>
<dbReference type="InterPro" id="IPR052610">
    <property type="entry name" value="bHLH_transcription_regulator"/>
</dbReference>
<feature type="domain" description="BHLH" evidence="4">
    <location>
        <begin position="209"/>
        <end position="258"/>
    </location>
</feature>
<dbReference type="PANTHER" id="PTHR45959:SF55">
    <property type="entry name" value="BHLH DOMAIN-CONTAINING PROTEIN"/>
    <property type="match status" value="1"/>
</dbReference>
<dbReference type="InterPro" id="IPR011598">
    <property type="entry name" value="bHLH_dom"/>
</dbReference>
<gene>
    <name evidence="5" type="ORF">KC19_9G110300</name>
</gene>
<dbReference type="Gene3D" id="4.10.280.10">
    <property type="entry name" value="Helix-loop-helix DNA-binding domain"/>
    <property type="match status" value="1"/>
</dbReference>
<dbReference type="CDD" id="cd11393">
    <property type="entry name" value="bHLH_AtbHLH_like"/>
    <property type="match status" value="1"/>
</dbReference>
<dbReference type="GO" id="GO:0046983">
    <property type="term" value="F:protein dimerization activity"/>
    <property type="evidence" value="ECO:0007669"/>
    <property type="project" value="InterPro"/>
</dbReference>
<proteinExistence type="predicted"/>
<dbReference type="PANTHER" id="PTHR45959">
    <property type="entry name" value="BHLH TRANSCRIPTION FACTOR"/>
    <property type="match status" value="1"/>
</dbReference>
<dbReference type="SUPFAM" id="SSF47459">
    <property type="entry name" value="HLH, helix-loop-helix DNA-binding domain"/>
    <property type="match status" value="1"/>
</dbReference>
<dbReference type="AlphaFoldDB" id="A0A8T0GQW0"/>
<feature type="region of interest" description="Disordered" evidence="3">
    <location>
        <begin position="269"/>
        <end position="310"/>
    </location>
</feature>
<accession>A0A8T0GQW0</accession>
<dbReference type="InterPro" id="IPR045239">
    <property type="entry name" value="bHLH95_bHLH"/>
</dbReference>
<evidence type="ECO:0000313" key="6">
    <source>
        <dbReference type="Proteomes" id="UP000822688"/>
    </source>
</evidence>
<reference evidence="5" key="1">
    <citation type="submission" date="2020-06" db="EMBL/GenBank/DDBJ databases">
        <title>WGS assembly of Ceratodon purpureus strain R40.</title>
        <authorList>
            <person name="Carey S.B."/>
            <person name="Jenkins J."/>
            <person name="Shu S."/>
            <person name="Lovell J.T."/>
            <person name="Sreedasyam A."/>
            <person name="Maumus F."/>
            <person name="Tiley G.P."/>
            <person name="Fernandez-Pozo N."/>
            <person name="Barry K."/>
            <person name="Chen C."/>
            <person name="Wang M."/>
            <person name="Lipzen A."/>
            <person name="Daum C."/>
            <person name="Saski C.A."/>
            <person name="Payton A.C."/>
            <person name="Mcbreen J.C."/>
            <person name="Conrad R.E."/>
            <person name="Kollar L.M."/>
            <person name="Olsson S."/>
            <person name="Huttunen S."/>
            <person name="Landis J.B."/>
            <person name="Wickett N.J."/>
            <person name="Johnson M.G."/>
            <person name="Rensing S.A."/>
            <person name="Grimwood J."/>
            <person name="Schmutz J."/>
            <person name="Mcdaniel S.F."/>
        </authorList>
    </citation>
    <scope>NUCLEOTIDE SEQUENCE</scope>
    <source>
        <strain evidence="5">R40</strain>
    </source>
</reference>
<dbReference type="SMART" id="SM00353">
    <property type="entry name" value="HLH"/>
    <property type="match status" value="1"/>
</dbReference>
<keyword evidence="1" id="KW-0805">Transcription regulation</keyword>
<dbReference type="Proteomes" id="UP000822688">
    <property type="component" value="Chromosome 9"/>
</dbReference>
<evidence type="ECO:0000256" key="1">
    <source>
        <dbReference type="ARBA" id="ARBA00023015"/>
    </source>
</evidence>